<keyword evidence="1 6" id="KW-0540">Nuclease</keyword>
<comment type="function">
    <text evidence="6">Phosphodiesterase responsible for the U6 snRNA 3' end processing. Acts as an exoribonuclease (RNase) responsible for trimming the poly(U) tract of the last nucleotides in the pre-U6 snRNA molecule, leading to the formation of mature U6 snRNA.</text>
</comment>
<keyword evidence="4 6" id="KW-0539">Nucleus</keyword>
<dbReference type="OrthoDB" id="49151at2759"/>
<dbReference type="PANTHER" id="PTHR13522:SF3">
    <property type="entry name" value="U6 SNRNA PHOSPHODIESTERASE 1"/>
    <property type="match status" value="1"/>
</dbReference>
<dbReference type="PANTHER" id="PTHR13522">
    <property type="entry name" value="U6 SNRNA PHOSPHODIESTERASE 1"/>
    <property type="match status" value="1"/>
</dbReference>
<dbReference type="Proteomes" id="UP000801492">
    <property type="component" value="Unassembled WGS sequence"/>
</dbReference>
<evidence type="ECO:0000256" key="2">
    <source>
        <dbReference type="ARBA" id="ARBA00022801"/>
    </source>
</evidence>
<dbReference type="GO" id="GO:0016829">
    <property type="term" value="F:lyase activity"/>
    <property type="evidence" value="ECO:0007669"/>
    <property type="project" value="UniProtKB-KW"/>
</dbReference>
<proteinExistence type="inferred from homology"/>
<evidence type="ECO:0000256" key="1">
    <source>
        <dbReference type="ARBA" id="ARBA00022722"/>
    </source>
</evidence>
<comment type="catalytic activity">
    <reaction evidence="5">
        <text>a 3'-end uridylyl-uridine-RNA = a 3'-end 2',3'-cyclophospho-uridine-RNA + uridine</text>
        <dbReference type="Rhea" id="RHEA:46052"/>
        <dbReference type="Rhea" id="RHEA-COMP:17384"/>
        <dbReference type="Rhea" id="RHEA-COMP:17385"/>
        <dbReference type="ChEBI" id="CHEBI:16704"/>
        <dbReference type="ChEBI" id="CHEBI:85643"/>
        <dbReference type="ChEBI" id="CHEBI:85644"/>
    </reaction>
    <physiologicalReaction direction="left-to-right" evidence="5">
        <dbReference type="Rhea" id="RHEA:46053"/>
    </physiologicalReaction>
</comment>
<dbReference type="HAMAP" id="MF_03040">
    <property type="entry name" value="USB1"/>
    <property type="match status" value="1"/>
</dbReference>
<evidence type="ECO:0000256" key="3">
    <source>
        <dbReference type="ARBA" id="ARBA00023239"/>
    </source>
</evidence>
<name>A0A8K0GGG3_IGNLU</name>
<dbReference type="InterPro" id="IPR009097">
    <property type="entry name" value="Cyclic_Pdiesterase"/>
</dbReference>
<feature type="active site" description="Proton donor/acceptor" evidence="6">
    <location>
        <position position="211"/>
    </location>
</feature>
<dbReference type="InterPro" id="IPR027521">
    <property type="entry name" value="Usb1"/>
</dbReference>
<dbReference type="AlphaFoldDB" id="A0A8K0GGG3"/>
<gene>
    <name evidence="7" type="ORF">ILUMI_07302</name>
</gene>
<dbReference type="SUPFAM" id="SSF55144">
    <property type="entry name" value="LigT-like"/>
    <property type="match status" value="1"/>
</dbReference>
<accession>A0A8K0GGG3</accession>
<reference evidence="7" key="1">
    <citation type="submission" date="2019-08" db="EMBL/GenBank/DDBJ databases">
        <title>The genome of the North American firefly Photinus pyralis.</title>
        <authorList>
            <consortium name="Photinus pyralis genome working group"/>
            <person name="Fallon T.R."/>
            <person name="Sander Lower S.E."/>
            <person name="Weng J.-K."/>
        </authorList>
    </citation>
    <scope>NUCLEOTIDE SEQUENCE</scope>
    <source>
        <strain evidence="7">TRF0915ILg1</strain>
        <tissue evidence="7">Whole body</tissue>
    </source>
</reference>
<evidence type="ECO:0000256" key="6">
    <source>
        <dbReference type="HAMAP-Rule" id="MF_03040"/>
    </source>
</evidence>
<keyword evidence="8" id="KW-1185">Reference proteome</keyword>
<keyword evidence="3" id="KW-0456">Lyase</keyword>
<dbReference type="GO" id="GO:0005634">
    <property type="term" value="C:nucleus"/>
    <property type="evidence" value="ECO:0007669"/>
    <property type="project" value="UniProtKB-SubCell"/>
</dbReference>
<keyword evidence="2 6" id="KW-0378">Hydrolase</keyword>
<evidence type="ECO:0000256" key="5">
    <source>
        <dbReference type="ARBA" id="ARBA00029300"/>
    </source>
</evidence>
<comment type="similarity">
    <text evidence="6">Belongs to the 2H phosphoesterase superfamily. USB1 family.</text>
</comment>
<dbReference type="Pfam" id="PF09749">
    <property type="entry name" value="HVSL"/>
    <property type="match status" value="1"/>
</dbReference>
<sequence>MHRGALNLLSSYGGDSSDEEVPRGRVSTKRCLKDEEEVSLKKIQARLPVPQVFCKADGIVEHTSIDDPSHHGGRIRSFPHERGNWVTYVYIPYEPTDTLLSDIITRIINTLPYLNMQAINDFHISLTKTIILKHHWINSFIESIRIKTQMIKKFIIMFNTLNVYCNEERTRTFIGLDIKSGYDTLCKLVEHLDSCMDEFNLPHFYENPSFHMSLVWCVGDYENEISKILPQLCMGTEEVLNNYPQSSWYNYVTHLECKSGNKLFNLKLT</sequence>
<evidence type="ECO:0000313" key="8">
    <source>
        <dbReference type="Proteomes" id="UP000801492"/>
    </source>
</evidence>
<dbReference type="EC" id="3.1.4.-" evidence="6"/>
<comment type="subcellular location">
    <subcellularLocation>
        <location evidence="6">Nucleus</location>
    </subcellularLocation>
</comment>
<dbReference type="Gene3D" id="3.90.1140.10">
    <property type="entry name" value="Cyclic phosphodiesterase"/>
    <property type="match status" value="1"/>
</dbReference>
<comment type="caution">
    <text evidence="7">The sequence shown here is derived from an EMBL/GenBank/DDBJ whole genome shotgun (WGS) entry which is preliminary data.</text>
</comment>
<evidence type="ECO:0000256" key="4">
    <source>
        <dbReference type="ARBA" id="ARBA00023242"/>
    </source>
</evidence>
<protein>
    <recommendedName>
        <fullName evidence="6">U6 snRNA phosphodiesterase</fullName>
        <ecNumber evidence="6">3.1.4.-</ecNumber>
    </recommendedName>
</protein>
<dbReference type="EMBL" id="VTPC01003217">
    <property type="protein sequence ID" value="KAF2898874.1"/>
    <property type="molecule type" value="Genomic_DNA"/>
</dbReference>
<feature type="active site" description="Proton donor/acceptor" evidence="6">
    <location>
        <position position="123"/>
    </location>
</feature>
<dbReference type="GO" id="GO:1990838">
    <property type="term" value="F:poly(U)-specific exoribonuclease activity, producing 3' uridine cyclic phosphate ends"/>
    <property type="evidence" value="ECO:0007669"/>
    <property type="project" value="UniProtKB-UniRule"/>
</dbReference>
<evidence type="ECO:0000313" key="7">
    <source>
        <dbReference type="EMBL" id="KAF2898874.1"/>
    </source>
</evidence>
<dbReference type="GO" id="GO:0034477">
    <property type="term" value="P:U6 snRNA 3'-end processing"/>
    <property type="evidence" value="ECO:0007669"/>
    <property type="project" value="UniProtKB-UniRule"/>
</dbReference>
<organism evidence="7 8">
    <name type="scientific">Ignelater luminosus</name>
    <name type="common">Cucubano</name>
    <name type="synonym">Pyrophorus luminosus</name>
    <dbReference type="NCBI Taxonomy" id="2038154"/>
    <lineage>
        <taxon>Eukaryota</taxon>
        <taxon>Metazoa</taxon>
        <taxon>Ecdysozoa</taxon>
        <taxon>Arthropoda</taxon>
        <taxon>Hexapoda</taxon>
        <taxon>Insecta</taxon>
        <taxon>Pterygota</taxon>
        <taxon>Neoptera</taxon>
        <taxon>Endopterygota</taxon>
        <taxon>Coleoptera</taxon>
        <taxon>Polyphaga</taxon>
        <taxon>Elateriformia</taxon>
        <taxon>Elateroidea</taxon>
        <taxon>Elateridae</taxon>
        <taxon>Agrypninae</taxon>
        <taxon>Pyrophorini</taxon>
        <taxon>Ignelater</taxon>
    </lineage>
</organism>